<dbReference type="NCBIfam" id="TIGR02258">
    <property type="entry name" value="2_5_ligase"/>
    <property type="match status" value="1"/>
</dbReference>
<sequence length="185" mass="20169">MIRAFVGLPLPDACAEALGVVQDRLSAGRDVPRDNLHLTLAFLGAQPESVLEDLHGLLERVTAPPMTLRFSGYEMFGGTKPRLLAALVALNPALQALRAKVRRAAYSVGIDLPRERFRPHVTLTRFAGLLTSGEERRVRSVMEGAVLVPDWPVEQMVLYRSVLNPSGARYDALADYPLAPGAPAF</sequence>
<dbReference type="SUPFAM" id="SSF55144">
    <property type="entry name" value="LigT-like"/>
    <property type="match status" value="1"/>
</dbReference>
<dbReference type="HAMAP" id="MF_01940">
    <property type="entry name" value="RNA_CPDase"/>
    <property type="match status" value="1"/>
</dbReference>
<dbReference type="PANTHER" id="PTHR35561">
    <property type="entry name" value="RNA 2',3'-CYCLIC PHOSPHODIESTERASE"/>
    <property type="match status" value="1"/>
</dbReference>
<feature type="short sequence motif" description="HXTX 1" evidence="2">
    <location>
        <begin position="37"/>
        <end position="40"/>
    </location>
</feature>
<reference evidence="3 4" key="1">
    <citation type="submission" date="2024-01" db="EMBL/GenBank/DDBJ databases">
        <title>Mesobacterium rodlantinim sp. nov., isolated from shallow sea hydrothermal systems off Kueishantao Island.</title>
        <authorList>
            <person name="Su Z."/>
            <person name="Tang K."/>
        </authorList>
    </citation>
    <scope>NUCLEOTIDE SEQUENCE [LARGE SCALE GENOMIC DNA]</scope>
    <source>
        <strain evidence="3 4">TK19101</strain>
    </source>
</reference>
<comment type="caution">
    <text evidence="3">The sequence shown here is derived from an EMBL/GenBank/DDBJ whole genome shotgun (WGS) entry which is preliminary data.</text>
</comment>
<organism evidence="3 4">
    <name type="scientific">Mesobacterium hydrothermale</name>
    <dbReference type="NCBI Taxonomy" id="3111907"/>
    <lineage>
        <taxon>Bacteria</taxon>
        <taxon>Pseudomonadati</taxon>
        <taxon>Pseudomonadota</taxon>
        <taxon>Alphaproteobacteria</taxon>
        <taxon>Rhodobacterales</taxon>
        <taxon>Roseobacteraceae</taxon>
        <taxon>Mesobacterium</taxon>
    </lineage>
</organism>
<dbReference type="InterPro" id="IPR009097">
    <property type="entry name" value="Cyclic_Pdiesterase"/>
</dbReference>
<dbReference type="Pfam" id="PF13563">
    <property type="entry name" value="2_5_RNA_ligase2"/>
    <property type="match status" value="1"/>
</dbReference>
<evidence type="ECO:0000313" key="3">
    <source>
        <dbReference type="EMBL" id="MEC3859692.1"/>
    </source>
</evidence>
<dbReference type="InterPro" id="IPR004175">
    <property type="entry name" value="RNA_CPDase"/>
</dbReference>
<evidence type="ECO:0000313" key="4">
    <source>
        <dbReference type="Proteomes" id="UP001348149"/>
    </source>
</evidence>
<dbReference type="PANTHER" id="PTHR35561:SF1">
    <property type="entry name" value="RNA 2',3'-CYCLIC PHOSPHODIESTERASE"/>
    <property type="match status" value="1"/>
</dbReference>
<dbReference type="EC" id="3.1.4.58" evidence="2"/>
<dbReference type="EMBL" id="JAYLLH010000001">
    <property type="protein sequence ID" value="MEC3859692.1"/>
    <property type="molecule type" value="Genomic_DNA"/>
</dbReference>
<evidence type="ECO:0000256" key="2">
    <source>
        <dbReference type="HAMAP-Rule" id="MF_01940"/>
    </source>
</evidence>
<comment type="catalytic activity">
    <reaction evidence="2">
        <text>a 3'-end 2',3'-cyclophospho-ribonucleotide-RNA + H2O = a 3'-end 2'-phospho-ribonucleotide-RNA + H(+)</text>
        <dbReference type="Rhea" id="RHEA:11828"/>
        <dbReference type="Rhea" id="RHEA-COMP:10464"/>
        <dbReference type="Rhea" id="RHEA-COMP:17353"/>
        <dbReference type="ChEBI" id="CHEBI:15377"/>
        <dbReference type="ChEBI" id="CHEBI:15378"/>
        <dbReference type="ChEBI" id="CHEBI:83064"/>
        <dbReference type="ChEBI" id="CHEBI:173113"/>
        <dbReference type="EC" id="3.1.4.58"/>
    </reaction>
</comment>
<gene>
    <name evidence="3" type="primary">thpR</name>
    <name evidence="3" type="ORF">VK792_00225</name>
</gene>
<dbReference type="Proteomes" id="UP001348149">
    <property type="component" value="Unassembled WGS sequence"/>
</dbReference>
<feature type="active site" description="Proton acceptor" evidence="2">
    <location>
        <position position="120"/>
    </location>
</feature>
<dbReference type="RefSeq" id="WP_326295132.1">
    <property type="nucleotide sequence ID" value="NZ_JAYLLH010000001.1"/>
</dbReference>
<protein>
    <recommendedName>
        <fullName evidence="2">RNA 2',3'-cyclic phosphodiesterase</fullName>
        <shortName evidence="2">RNA 2',3'-CPDase</shortName>
        <ecNumber evidence="2">3.1.4.58</ecNumber>
    </recommendedName>
</protein>
<feature type="active site" description="Proton donor" evidence="2">
    <location>
        <position position="37"/>
    </location>
</feature>
<name>A0ABU6HC30_9RHOB</name>
<dbReference type="Gene3D" id="3.90.1140.10">
    <property type="entry name" value="Cyclic phosphodiesterase"/>
    <property type="match status" value="1"/>
</dbReference>
<comment type="similarity">
    <text evidence="2">Belongs to the 2H phosphoesterase superfamily. ThpR family.</text>
</comment>
<proteinExistence type="inferred from homology"/>
<evidence type="ECO:0000256" key="1">
    <source>
        <dbReference type="ARBA" id="ARBA00022801"/>
    </source>
</evidence>
<comment type="function">
    <text evidence="2">Hydrolyzes RNA 2',3'-cyclic phosphodiester to an RNA 2'-phosphomonoester.</text>
</comment>
<keyword evidence="4" id="KW-1185">Reference proteome</keyword>
<accession>A0ABU6HC30</accession>
<keyword evidence="1 2" id="KW-0378">Hydrolase</keyword>
<feature type="short sequence motif" description="HXTX 2" evidence="2">
    <location>
        <begin position="120"/>
        <end position="123"/>
    </location>
</feature>